<keyword evidence="13" id="KW-0961">Cell wall biogenesis/degradation</keyword>
<evidence type="ECO:0000256" key="11">
    <source>
        <dbReference type="ARBA" id="ARBA00023136"/>
    </source>
</evidence>
<evidence type="ECO:0000256" key="15">
    <source>
        <dbReference type="ARBA" id="ARBA00033270"/>
    </source>
</evidence>
<dbReference type="PANTHER" id="PTHR30474:SF2">
    <property type="entry name" value="PEPTIDOGLYCAN GLYCOSYLTRANSFERASE FTSW-RELATED"/>
    <property type="match status" value="1"/>
</dbReference>
<feature type="transmembrane region" description="Helical" evidence="21">
    <location>
        <begin position="167"/>
        <end position="184"/>
    </location>
</feature>
<dbReference type="STRING" id="1802397.A3J43_01880"/>
<keyword evidence="10 21" id="KW-1133">Transmembrane helix</keyword>
<keyword evidence="4 22" id="KW-0132">Cell division</keyword>
<evidence type="ECO:0000313" key="23">
    <source>
        <dbReference type="Proteomes" id="UP000176604"/>
    </source>
</evidence>
<dbReference type="GO" id="GO:0008360">
    <property type="term" value="P:regulation of cell shape"/>
    <property type="evidence" value="ECO:0007669"/>
    <property type="project" value="UniProtKB-KW"/>
</dbReference>
<dbReference type="EC" id="2.4.99.28" evidence="19"/>
<accession>A0A1F7UN16</accession>
<keyword evidence="12" id="KW-0131">Cell cycle</keyword>
<keyword evidence="7 21" id="KW-0812">Transmembrane</keyword>
<sequence>MKTSIMGEQRLDYQLLGLTLLLTLFGLVMLSSASSVLGYERFGDTYFFTKQQAVHIVLGLIALAAAARIPPSWWRALALPGFLVTLALLVLVFIPGVGLSVNNSHSWVSLGPLNFQPSEFAKLGFLLYLAAWLEKRREHLGNFSYGFIPFLVLVGMLAGLVLLQPDVGTVALIIITSVALYFVAGAKLRHLVIVGALACALLAAAVLSAPYRIERFLVLLDPGRDPGGVGYHVRQAMIAVGSGGWWGSGLGQSRQKYNYLPETAGDSIFAVMGEELGFLFTTAFVILLSLLVYRLMRCARIAPTDMGRCFIAGVALWIAVQSLFNIGAMIGILPLTGVPLPFVSFGGSAILSLLAAVGVCISLSRTPSRTA</sequence>
<proteinExistence type="inferred from homology"/>
<feature type="transmembrane region" description="Helical" evidence="21">
    <location>
        <begin position="308"/>
        <end position="330"/>
    </location>
</feature>
<evidence type="ECO:0000256" key="7">
    <source>
        <dbReference type="ARBA" id="ARBA00022692"/>
    </source>
</evidence>
<comment type="catalytic activity">
    <reaction evidence="20">
        <text>[GlcNAc-(1-&gt;4)-Mur2Ac(oyl-L-Ala-gamma-D-Glu-L-Lys-D-Ala-D-Ala)](n)-di-trans,octa-cis-undecaprenyl diphosphate + beta-D-GlcNAc-(1-&gt;4)-Mur2Ac(oyl-L-Ala-gamma-D-Glu-L-Lys-D-Ala-D-Ala)-di-trans,octa-cis-undecaprenyl diphosphate = [GlcNAc-(1-&gt;4)-Mur2Ac(oyl-L-Ala-gamma-D-Glu-L-Lys-D-Ala-D-Ala)](n+1)-di-trans,octa-cis-undecaprenyl diphosphate + di-trans,octa-cis-undecaprenyl diphosphate + H(+)</text>
        <dbReference type="Rhea" id="RHEA:23708"/>
        <dbReference type="Rhea" id="RHEA-COMP:9602"/>
        <dbReference type="Rhea" id="RHEA-COMP:9603"/>
        <dbReference type="ChEBI" id="CHEBI:15378"/>
        <dbReference type="ChEBI" id="CHEBI:58405"/>
        <dbReference type="ChEBI" id="CHEBI:60033"/>
        <dbReference type="ChEBI" id="CHEBI:78435"/>
        <dbReference type="EC" id="2.4.99.28"/>
    </reaction>
</comment>
<evidence type="ECO:0000256" key="14">
    <source>
        <dbReference type="ARBA" id="ARBA00032370"/>
    </source>
</evidence>
<dbReference type="GO" id="GO:0005886">
    <property type="term" value="C:plasma membrane"/>
    <property type="evidence" value="ECO:0007669"/>
    <property type="project" value="UniProtKB-SubCell"/>
</dbReference>
<feature type="transmembrane region" description="Helical" evidence="21">
    <location>
        <begin position="143"/>
        <end position="161"/>
    </location>
</feature>
<dbReference type="InterPro" id="IPR001182">
    <property type="entry name" value="FtsW/RodA"/>
</dbReference>
<dbReference type="GO" id="GO:0071555">
    <property type="term" value="P:cell wall organization"/>
    <property type="evidence" value="ECO:0007669"/>
    <property type="project" value="UniProtKB-KW"/>
</dbReference>
<evidence type="ECO:0000256" key="21">
    <source>
        <dbReference type="SAM" id="Phobius"/>
    </source>
</evidence>
<evidence type="ECO:0000256" key="5">
    <source>
        <dbReference type="ARBA" id="ARBA00022676"/>
    </source>
</evidence>
<evidence type="ECO:0000256" key="16">
    <source>
        <dbReference type="ARBA" id="ARBA00038053"/>
    </source>
</evidence>
<evidence type="ECO:0000256" key="8">
    <source>
        <dbReference type="ARBA" id="ARBA00022960"/>
    </source>
</evidence>
<keyword evidence="8" id="KW-0133">Cell shape</keyword>
<evidence type="ECO:0000256" key="13">
    <source>
        <dbReference type="ARBA" id="ARBA00023316"/>
    </source>
</evidence>
<dbReference type="Pfam" id="PF01098">
    <property type="entry name" value="FTSW_RODA_SPOVE"/>
    <property type="match status" value="1"/>
</dbReference>
<evidence type="ECO:0000256" key="20">
    <source>
        <dbReference type="ARBA" id="ARBA00049902"/>
    </source>
</evidence>
<comment type="pathway">
    <text evidence="2">Cell wall biogenesis; peptidoglycan biosynthesis.</text>
</comment>
<dbReference type="GO" id="GO:0008955">
    <property type="term" value="F:peptidoglycan glycosyltransferase activity"/>
    <property type="evidence" value="ECO:0007669"/>
    <property type="project" value="UniProtKB-EC"/>
</dbReference>
<evidence type="ECO:0000256" key="1">
    <source>
        <dbReference type="ARBA" id="ARBA00004651"/>
    </source>
</evidence>
<name>A0A1F7UN16_9BACT</name>
<evidence type="ECO:0000256" key="9">
    <source>
        <dbReference type="ARBA" id="ARBA00022984"/>
    </source>
</evidence>
<feature type="transmembrane region" description="Helical" evidence="21">
    <location>
        <begin position="342"/>
        <end position="363"/>
    </location>
</feature>
<dbReference type="NCBIfam" id="TIGR02614">
    <property type="entry name" value="ftsW"/>
    <property type="match status" value="1"/>
</dbReference>
<dbReference type="InterPro" id="IPR013437">
    <property type="entry name" value="FtsW"/>
</dbReference>
<feature type="transmembrane region" description="Helical" evidence="21">
    <location>
        <begin position="191"/>
        <end position="211"/>
    </location>
</feature>
<dbReference type="Proteomes" id="UP000176604">
    <property type="component" value="Unassembled WGS sequence"/>
</dbReference>
<dbReference type="GO" id="GO:0032153">
    <property type="term" value="C:cell division site"/>
    <property type="evidence" value="ECO:0007669"/>
    <property type="project" value="TreeGrafter"/>
</dbReference>
<evidence type="ECO:0000256" key="18">
    <source>
        <dbReference type="ARBA" id="ARBA00041418"/>
    </source>
</evidence>
<comment type="caution">
    <text evidence="22">The sequence shown here is derived from an EMBL/GenBank/DDBJ whole genome shotgun (WGS) entry which is preliminary data.</text>
</comment>
<organism evidence="22 23">
    <name type="scientific">Candidatus Uhrbacteria bacterium RIFCSPHIGHO2_12_FULL_54_23</name>
    <dbReference type="NCBI Taxonomy" id="1802397"/>
    <lineage>
        <taxon>Bacteria</taxon>
        <taxon>Candidatus Uhriibacteriota</taxon>
    </lineage>
</organism>
<evidence type="ECO:0000256" key="17">
    <source>
        <dbReference type="ARBA" id="ARBA00041185"/>
    </source>
</evidence>
<evidence type="ECO:0000256" key="4">
    <source>
        <dbReference type="ARBA" id="ARBA00022618"/>
    </source>
</evidence>
<dbReference type="GO" id="GO:0015648">
    <property type="term" value="F:lipid-linked peptidoglycan transporter activity"/>
    <property type="evidence" value="ECO:0007669"/>
    <property type="project" value="TreeGrafter"/>
</dbReference>
<dbReference type="GO" id="GO:0009252">
    <property type="term" value="P:peptidoglycan biosynthetic process"/>
    <property type="evidence" value="ECO:0007669"/>
    <property type="project" value="UniProtKB-KW"/>
</dbReference>
<dbReference type="EMBL" id="MGEF01000017">
    <property type="protein sequence ID" value="OGL79154.1"/>
    <property type="molecule type" value="Genomic_DNA"/>
</dbReference>
<dbReference type="PANTHER" id="PTHR30474">
    <property type="entry name" value="CELL CYCLE PROTEIN"/>
    <property type="match status" value="1"/>
</dbReference>
<evidence type="ECO:0000256" key="6">
    <source>
        <dbReference type="ARBA" id="ARBA00022679"/>
    </source>
</evidence>
<evidence type="ECO:0000256" key="3">
    <source>
        <dbReference type="ARBA" id="ARBA00022475"/>
    </source>
</evidence>
<reference evidence="22 23" key="1">
    <citation type="journal article" date="2016" name="Nat. Commun.">
        <title>Thousands of microbial genomes shed light on interconnected biogeochemical processes in an aquifer system.</title>
        <authorList>
            <person name="Anantharaman K."/>
            <person name="Brown C.T."/>
            <person name="Hug L.A."/>
            <person name="Sharon I."/>
            <person name="Castelle C.J."/>
            <person name="Probst A.J."/>
            <person name="Thomas B.C."/>
            <person name="Singh A."/>
            <person name="Wilkins M.J."/>
            <person name="Karaoz U."/>
            <person name="Brodie E.L."/>
            <person name="Williams K.H."/>
            <person name="Hubbard S.S."/>
            <person name="Banfield J.F."/>
        </authorList>
    </citation>
    <scope>NUCLEOTIDE SEQUENCE [LARGE SCALE GENOMIC DNA]</scope>
</reference>
<keyword evidence="11 21" id="KW-0472">Membrane</keyword>
<comment type="similarity">
    <text evidence="16">Belongs to the SEDS family. FtsW subfamily.</text>
</comment>
<evidence type="ECO:0000256" key="19">
    <source>
        <dbReference type="ARBA" id="ARBA00044770"/>
    </source>
</evidence>
<keyword evidence="5" id="KW-0328">Glycosyltransferase</keyword>
<dbReference type="GO" id="GO:0051301">
    <property type="term" value="P:cell division"/>
    <property type="evidence" value="ECO:0007669"/>
    <property type="project" value="UniProtKB-KW"/>
</dbReference>
<protein>
    <recommendedName>
        <fullName evidence="17">Probable peptidoglycan glycosyltransferase FtsW</fullName>
        <ecNumber evidence="19">2.4.99.28</ecNumber>
    </recommendedName>
    <alternativeName>
        <fullName evidence="18">Cell division protein FtsW</fullName>
    </alternativeName>
    <alternativeName>
        <fullName evidence="15">Cell wall polymerase</fullName>
    </alternativeName>
    <alternativeName>
        <fullName evidence="14">Peptidoglycan polymerase</fullName>
    </alternativeName>
</protein>
<evidence type="ECO:0000256" key="12">
    <source>
        <dbReference type="ARBA" id="ARBA00023306"/>
    </source>
</evidence>
<evidence type="ECO:0000256" key="10">
    <source>
        <dbReference type="ARBA" id="ARBA00022989"/>
    </source>
</evidence>
<dbReference type="AlphaFoldDB" id="A0A1F7UN16"/>
<gene>
    <name evidence="22" type="ORF">A3J43_01880</name>
</gene>
<evidence type="ECO:0000313" key="22">
    <source>
        <dbReference type="EMBL" id="OGL79154.1"/>
    </source>
</evidence>
<feature type="transmembrane region" description="Helical" evidence="21">
    <location>
        <begin position="54"/>
        <end position="70"/>
    </location>
</feature>
<feature type="transmembrane region" description="Helical" evidence="21">
    <location>
        <begin position="276"/>
        <end position="296"/>
    </location>
</feature>
<keyword evidence="9" id="KW-0573">Peptidoglycan synthesis</keyword>
<feature type="transmembrane region" description="Helical" evidence="21">
    <location>
        <begin position="77"/>
        <end position="101"/>
    </location>
</feature>
<keyword evidence="6" id="KW-0808">Transferase</keyword>
<keyword evidence="3" id="KW-1003">Cell membrane</keyword>
<evidence type="ECO:0000256" key="2">
    <source>
        <dbReference type="ARBA" id="ARBA00004752"/>
    </source>
</evidence>
<comment type="subcellular location">
    <subcellularLocation>
        <location evidence="1">Cell membrane</location>
        <topology evidence="1">Multi-pass membrane protein</topology>
    </subcellularLocation>
</comment>
<feature type="transmembrane region" description="Helical" evidence="21">
    <location>
        <begin position="113"/>
        <end position="131"/>
    </location>
</feature>